<dbReference type="EMBL" id="JBHTKJ010000021">
    <property type="protein sequence ID" value="MFD1038487.1"/>
    <property type="molecule type" value="Genomic_DNA"/>
</dbReference>
<feature type="transmembrane region" description="Helical" evidence="8">
    <location>
        <begin position="324"/>
        <end position="340"/>
    </location>
</feature>
<dbReference type="Gene3D" id="1.25.40.10">
    <property type="entry name" value="Tetratricopeptide repeat domain"/>
    <property type="match status" value="1"/>
</dbReference>
<comment type="caution">
    <text evidence="10">The sequence shown here is derived from an EMBL/GenBank/DDBJ whole genome shotgun (WGS) entry which is preliminary data.</text>
</comment>
<evidence type="ECO:0000256" key="3">
    <source>
        <dbReference type="ARBA" id="ARBA00022692"/>
    </source>
</evidence>
<dbReference type="SMART" id="SM00028">
    <property type="entry name" value="TPR"/>
    <property type="match status" value="2"/>
</dbReference>
<feature type="transmembrane region" description="Helical" evidence="8">
    <location>
        <begin position="186"/>
        <end position="203"/>
    </location>
</feature>
<feature type="transmembrane region" description="Helical" evidence="8">
    <location>
        <begin position="269"/>
        <end position="287"/>
    </location>
</feature>
<feature type="transmembrane region" description="Helical" evidence="8">
    <location>
        <begin position="371"/>
        <end position="390"/>
    </location>
</feature>
<dbReference type="Pfam" id="PF01694">
    <property type="entry name" value="Rhomboid"/>
    <property type="match status" value="1"/>
</dbReference>
<name>A0ABW3LKC7_9BACI</name>
<dbReference type="InterPro" id="IPR035952">
    <property type="entry name" value="Rhomboid-like_sf"/>
</dbReference>
<gene>
    <name evidence="10" type="ORF">ACFQ3N_08765</name>
</gene>
<feature type="domain" description="Peptidase S54 rhomboid" evidence="9">
    <location>
        <begin position="228"/>
        <end position="362"/>
    </location>
</feature>
<comment type="subcellular location">
    <subcellularLocation>
        <location evidence="1">Membrane</location>
        <topology evidence="1">Multi-pass membrane protein</topology>
    </subcellularLocation>
</comment>
<evidence type="ECO:0000256" key="7">
    <source>
        <dbReference type="PROSITE-ProRule" id="PRU00339"/>
    </source>
</evidence>
<dbReference type="RefSeq" id="WP_390361509.1">
    <property type="nucleotide sequence ID" value="NZ_JBHTKJ010000021.1"/>
</dbReference>
<dbReference type="GO" id="GO:0008233">
    <property type="term" value="F:peptidase activity"/>
    <property type="evidence" value="ECO:0007669"/>
    <property type="project" value="UniProtKB-KW"/>
</dbReference>
<dbReference type="InterPro" id="IPR011990">
    <property type="entry name" value="TPR-like_helical_dom_sf"/>
</dbReference>
<keyword evidence="7" id="KW-0802">TPR repeat</keyword>
<dbReference type="SUPFAM" id="SSF144091">
    <property type="entry name" value="Rhomboid-like"/>
    <property type="match status" value="1"/>
</dbReference>
<protein>
    <submittedName>
        <fullName evidence="10">Rhomboid family intramembrane serine protease</fullName>
        <ecNumber evidence="10">3.4.21.105</ecNumber>
    </submittedName>
</protein>
<sequence length="516" mass="59258">MYLDEQYTMYKLAYSLVKYDEYEVLHINENDNEIWLEKYNQKTSYVIRLCHGGFDWKNHLKKDIAQVFQKTKAMKRLLIGKQVEIYNMYISSHEPVDDWDILKKPMQLNEKNPLKMKVYYITEETKHKELDRIQEETETSKVRIDGTLVESEKENDLQNFKTHVTNALYGKRKEIENIFSYGKPRFTYMLLMINLIVFFMLESSGGSTDIENLINFGAKYNPAIIDNNEWWRIITSMFLHIGLLHLFMNMLAVYYLGITVERIYGSIRFLVIYFLAGIGGGLASFAFTVNVSAGASGALFGLFGALLFFGLIHKKIFFQTMGKGLLILIGINIIFGFAVPQVDNGAHLGGLFAGFLASAILHLPKKKNLSIQLAAVILYIVIITGLVVFGTQNNLNSASYQLIKIEELVKVNNYEEIVQRATIGLEDPKDVKPHLLFQRSYANIHLNNPELAIKDLEETIQLTDEIPEAYYNLASLYHSRGEMNKAKESIEKAYELNSKKEEFSSLYEKIIGEKPK</sequence>
<evidence type="ECO:0000259" key="9">
    <source>
        <dbReference type="Pfam" id="PF01694"/>
    </source>
</evidence>
<feature type="transmembrane region" description="Helical" evidence="8">
    <location>
        <begin position="237"/>
        <end position="257"/>
    </location>
</feature>
<dbReference type="SUPFAM" id="SSF48452">
    <property type="entry name" value="TPR-like"/>
    <property type="match status" value="1"/>
</dbReference>
<dbReference type="PROSITE" id="PS50005">
    <property type="entry name" value="TPR"/>
    <property type="match status" value="1"/>
</dbReference>
<evidence type="ECO:0000256" key="4">
    <source>
        <dbReference type="ARBA" id="ARBA00022801"/>
    </source>
</evidence>
<feature type="transmembrane region" description="Helical" evidence="8">
    <location>
        <begin position="293"/>
        <end position="312"/>
    </location>
</feature>
<keyword evidence="10" id="KW-0645">Protease</keyword>
<organism evidence="10 11">
    <name type="scientific">Virgibacillus byunsanensis</name>
    <dbReference type="NCBI Taxonomy" id="570945"/>
    <lineage>
        <taxon>Bacteria</taxon>
        <taxon>Bacillati</taxon>
        <taxon>Bacillota</taxon>
        <taxon>Bacilli</taxon>
        <taxon>Bacillales</taxon>
        <taxon>Bacillaceae</taxon>
        <taxon>Virgibacillus</taxon>
    </lineage>
</organism>
<dbReference type="InterPro" id="IPR022764">
    <property type="entry name" value="Peptidase_S54_rhomboid_dom"/>
</dbReference>
<keyword evidence="5 8" id="KW-1133">Transmembrane helix</keyword>
<feature type="repeat" description="TPR" evidence="7">
    <location>
        <begin position="467"/>
        <end position="500"/>
    </location>
</feature>
<keyword evidence="11" id="KW-1185">Reference proteome</keyword>
<dbReference type="PANTHER" id="PTHR43731:SF14">
    <property type="entry name" value="PRESENILIN-ASSOCIATED RHOMBOID-LIKE PROTEIN, MITOCHONDRIAL"/>
    <property type="match status" value="1"/>
</dbReference>
<keyword evidence="4 10" id="KW-0378">Hydrolase</keyword>
<dbReference type="Gene3D" id="1.20.1540.10">
    <property type="entry name" value="Rhomboid-like"/>
    <property type="match status" value="1"/>
</dbReference>
<evidence type="ECO:0000313" key="11">
    <source>
        <dbReference type="Proteomes" id="UP001597040"/>
    </source>
</evidence>
<evidence type="ECO:0000313" key="10">
    <source>
        <dbReference type="EMBL" id="MFD1038487.1"/>
    </source>
</evidence>
<proteinExistence type="inferred from homology"/>
<dbReference type="InterPro" id="IPR019734">
    <property type="entry name" value="TPR_rpt"/>
</dbReference>
<keyword evidence="6 8" id="KW-0472">Membrane</keyword>
<keyword evidence="3 8" id="KW-0812">Transmembrane</keyword>
<evidence type="ECO:0000256" key="6">
    <source>
        <dbReference type="ARBA" id="ARBA00023136"/>
    </source>
</evidence>
<reference evidence="11" key="1">
    <citation type="journal article" date="2019" name="Int. J. Syst. Evol. Microbiol.">
        <title>The Global Catalogue of Microorganisms (GCM) 10K type strain sequencing project: providing services to taxonomists for standard genome sequencing and annotation.</title>
        <authorList>
            <consortium name="The Broad Institute Genomics Platform"/>
            <consortium name="The Broad Institute Genome Sequencing Center for Infectious Disease"/>
            <person name="Wu L."/>
            <person name="Ma J."/>
        </authorList>
    </citation>
    <scope>NUCLEOTIDE SEQUENCE [LARGE SCALE GENOMIC DNA]</scope>
    <source>
        <strain evidence="11">CCUG 56754</strain>
    </source>
</reference>
<dbReference type="GO" id="GO:0006508">
    <property type="term" value="P:proteolysis"/>
    <property type="evidence" value="ECO:0007669"/>
    <property type="project" value="UniProtKB-KW"/>
</dbReference>
<accession>A0ABW3LKC7</accession>
<evidence type="ECO:0000256" key="1">
    <source>
        <dbReference type="ARBA" id="ARBA00004141"/>
    </source>
</evidence>
<dbReference type="InterPro" id="IPR050925">
    <property type="entry name" value="Rhomboid_protease_S54"/>
</dbReference>
<dbReference type="EC" id="3.4.21.105" evidence="10"/>
<evidence type="ECO:0000256" key="2">
    <source>
        <dbReference type="ARBA" id="ARBA00009045"/>
    </source>
</evidence>
<evidence type="ECO:0000256" key="8">
    <source>
        <dbReference type="SAM" id="Phobius"/>
    </source>
</evidence>
<evidence type="ECO:0000256" key="5">
    <source>
        <dbReference type="ARBA" id="ARBA00022989"/>
    </source>
</evidence>
<dbReference type="PROSITE" id="PS50293">
    <property type="entry name" value="TPR_REGION"/>
    <property type="match status" value="1"/>
</dbReference>
<dbReference type="PANTHER" id="PTHR43731">
    <property type="entry name" value="RHOMBOID PROTEASE"/>
    <property type="match status" value="1"/>
</dbReference>
<comment type="similarity">
    <text evidence="2">Belongs to the peptidase S54 family.</text>
</comment>
<dbReference type="Pfam" id="PF13181">
    <property type="entry name" value="TPR_8"/>
    <property type="match status" value="1"/>
</dbReference>
<dbReference type="Proteomes" id="UP001597040">
    <property type="component" value="Unassembled WGS sequence"/>
</dbReference>